<dbReference type="Gene3D" id="3.40.50.300">
    <property type="entry name" value="P-loop containing nucleotide triphosphate hydrolases"/>
    <property type="match status" value="1"/>
</dbReference>
<dbReference type="Proteomes" id="UP000565286">
    <property type="component" value="Unassembled WGS sequence"/>
</dbReference>
<keyword evidence="2" id="KW-1185">Reference proteome</keyword>
<keyword evidence="1" id="KW-0418">Kinase</keyword>
<dbReference type="AlphaFoldDB" id="A0A7W6CAU3"/>
<keyword evidence="1" id="KW-0808">Transferase</keyword>
<evidence type="ECO:0000313" key="2">
    <source>
        <dbReference type="Proteomes" id="UP000565286"/>
    </source>
</evidence>
<reference evidence="1 2" key="1">
    <citation type="submission" date="2020-08" db="EMBL/GenBank/DDBJ databases">
        <title>Genomic Encyclopedia of Type Strains, Phase IV (KMG-IV): sequencing the most valuable type-strain genomes for metagenomic binning, comparative biology and taxonomic classification.</title>
        <authorList>
            <person name="Goeker M."/>
        </authorList>
    </citation>
    <scope>NUCLEOTIDE SEQUENCE [LARGE SCALE GENOMIC DNA]</scope>
    <source>
        <strain evidence="1 2">DSM 26438</strain>
    </source>
</reference>
<comment type="caution">
    <text evidence="1">The sequence shown here is derived from an EMBL/GenBank/DDBJ whole genome shotgun (WGS) entry which is preliminary data.</text>
</comment>
<organism evidence="1 2">
    <name type="scientific">Rhizobium skierniewicense</name>
    <dbReference type="NCBI Taxonomy" id="984260"/>
    <lineage>
        <taxon>Bacteria</taxon>
        <taxon>Pseudomonadati</taxon>
        <taxon>Pseudomonadota</taxon>
        <taxon>Alphaproteobacteria</taxon>
        <taxon>Hyphomicrobiales</taxon>
        <taxon>Rhizobiaceae</taxon>
        <taxon>Rhizobium/Agrobacterium group</taxon>
        <taxon>Rhizobium</taxon>
    </lineage>
</organism>
<dbReference type="RefSeq" id="WP_183897256.1">
    <property type="nucleotide sequence ID" value="NZ_JACIDV010000011.1"/>
</dbReference>
<accession>A0A7W6CAU3</accession>
<gene>
    <name evidence="1" type="ORF">GGQ73_003647</name>
</gene>
<protein>
    <submittedName>
        <fullName evidence="1">2-phosphoglycerate kinase</fullName>
    </submittedName>
</protein>
<dbReference type="SUPFAM" id="SSF52540">
    <property type="entry name" value="P-loop containing nucleoside triphosphate hydrolases"/>
    <property type="match status" value="1"/>
</dbReference>
<dbReference type="InterPro" id="IPR027417">
    <property type="entry name" value="P-loop_NTPase"/>
</dbReference>
<proteinExistence type="predicted"/>
<dbReference type="EMBL" id="JACIDV010000011">
    <property type="protein sequence ID" value="MBB3947679.1"/>
    <property type="molecule type" value="Genomic_DNA"/>
</dbReference>
<dbReference type="GO" id="GO:0016301">
    <property type="term" value="F:kinase activity"/>
    <property type="evidence" value="ECO:0007669"/>
    <property type="project" value="UniProtKB-KW"/>
</dbReference>
<sequence>MTARIILLGGASHVGKSTLATDMARHLGWRKLSTDSLARHPGRPWQTAPHVVPPHVVEHYRDLNMEALMQSVLRHYRSMWGTHVLPLIKREEGLVMEGSALLPERIAPIVSTRVRAAWLVASDRVIEQRMKVESDYAARDEDARLLIDKFLARALAFNRFIAAEVNRFDLAKIDVDLDTDGEELSLRVLETLDISA</sequence>
<name>A0A7W6CAU3_9HYPH</name>
<evidence type="ECO:0000313" key="1">
    <source>
        <dbReference type="EMBL" id="MBB3947679.1"/>
    </source>
</evidence>